<keyword evidence="2" id="KW-1185">Reference proteome</keyword>
<protein>
    <submittedName>
        <fullName evidence="1">Uncharacterized protein</fullName>
    </submittedName>
</protein>
<proteinExistence type="predicted"/>
<accession>A0A8S1HPP9</accession>
<reference evidence="1" key="1">
    <citation type="submission" date="2020-10" db="EMBL/GenBank/DDBJ databases">
        <authorList>
            <person name="Kikuchi T."/>
        </authorList>
    </citation>
    <scope>NUCLEOTIDE SEQUENCE</scope>
    <source>
        <strain evidence="1">NKZ352</strain>
    </source>
</reference>
<evidence type="ECO:0000313" key="2">
    <source>
        <dbReference type="Proteomes" id="UP000835052"/>
    </source>
</evidence>
<dbReference type="AlphaFoldDB" id="A0A8S1HPP9"/>
<gene>
    <name evidence="1" type="ORF">CAUJ_LOCUS12120</name>
</gene>
<organism evidence="1 2">
    <name type="scientific">Caenorhabditis auriculariae</name>
    <dbReference type="NCBI Taxonomy" id="2777116"/>
    <lineage>
        <taxon>Eukaryota</taxon>
        <taxon>Metazoa</taxon>
        <taxon>Ecdysozoa</taxon>
        <taxon>Nematoda</taxon>
        <taxon>Chromadorea</taxon>
        <taxon>Rhabditida</taxon>
        <taxon>Rhabditina</taxon>
        <taxon>Rhabditomorpha</taxon>
        <taxon>Rhabditoidea</taxon>
        <taxon>Rhabditidae</taxon>
        <taxon>Peloderinae</taxon>
        <taxon>Caenorhabditis</taxon>
    </lineage>
</organism>
<name>A0A8S1HPP9_9PELO</name>
<dbReference type="Proteomes" id="UP000835052">
    <property type="component" value="Unassembled WGS sequence"/>
</dbReference>
<comment type="caution">
    <text evidence="1">The sequence shown here is derived from an EMBL/GenBank/DDBJ whole genome shotgun (WGS) entry which is preliminary data.</text>
</comment>
<dbReference type="EMBL" id="CAJGYM010000068">
    <property type="protein sequence ID" value="CAD6196205.1"/>
    <property type="molecule type" value="Genomic_DNA"/>
</dbReference>
<sequence length="72" mass="8106">MKWLSRKMEDIICDHIYVYQNSTVYRLSDAGSLEPCRKLQDLKAFEVTAGGVTGLHEDALPSSVQPLPAKQR</sequence>
<evidence type="ECO:0000313" key="1">
    <source>
        <dbReference type="EMBL" id="CAD6196205.1"/>
    </source>
</evidence>